<reference evidence="2" key="1">
    <citation type="submission" date="2019-03" db="EMBL/GenBank/DDBJ databases">
        <title>WGS assembly of Setaria viridis.</title>
        <authorList>
            <person name="Huang P."/>
            <person name="Jenkins J."/>
            <person name="Grimwood J."/>
            <person name="Barry K."/>
            <person name="Healey A."/>
            <person name="Mamidi S."/>
            <person name="Sreedasyam A."/>
            <person name="Shu S."/>
            <person name="Feldman M."/>
            <person name="Wu J."/>
            <person name="Yu Y."/>
            <person name="Chen C."/>
            <person name="Johnson J."/>
            <person name="Rokhsar D."/>
            <person name="Baxter I."/>
            <person name="Schmutz J."/>
            <person name="Brutnell T."/>
            <person name="Kellogg E."/>
        </authorList>
    </citation>
    <scope>NUCLEOTIDE SEQUENCE [LARGE SCALE GENOMIC DNA]</scope>
</reference>
<dbReference type="Proteomes" id="UP000298652">
    <property type="component" value="Chromosome 7"/>
</dbReference>
<dbReference type="Gene3D" id="2.120.10.80">
    <property type="entry name" value="Kelch-type beta propeller"/>
    <property type="match status" value="1"/>
</dbReference>
<protein>
    <recommendedName>
        <fullName evidence="1">F-box domain-containing protein</fullName>
    </recommendedName>
</protein>
<dbReference type="InterPro" id="IPR015915">
    <property type="entry name" value="Kelch-typ_b-propeller"/>
</dbReference>
<organism evidence="2 3">
    <name type="scientific">Setaria viridis</name>
    <name type="common">Green bristlegrass</name>
    <name type="synonym">Setaria italica subsp. viridis</name>
    <dbReference type="NCBI Taxonomy" id="4556"/>
    <lineage>
        <taxon>Eukaryota</taxon>
        <taxon>Viridiplantae</taxon>
        <taxon>Streptophyta</taxon>
        <taxon>Embryophyta</taxon>
        <taxon>Tracheophyta</taxon>
        <taxon>Spermatophyta</taxon>
        <taxon>Magnoliopsida</taxon>
        <taxon>Liliopsida</taxon>
        <taxon>Poales</taxon>
        <taxon>Poaceae</taxon>
        <taxon>PACMAD clade</taxon>
        <taxon>Panicoideae</taxon>
        <taxon>Panicodae</taxon>
        <taxon>Paniceae</taxon>
        <taxon>Cenchrinae</taxon>
        <taxon>Setaria</taxon>
    </lineage>
</organism>
<dbReference type="GO" id="GO:0031146">
    <property type="term" value="P:SCF-dependent proteasomal ubiquitin-dependent protein catabolic process"/>
    <property type="evidence" value="ECO:0007669"/>
    <property type="project" value="TreeGrafter"/>
</dbReference>
<evidence type="ECO:0000259" key="1">
    <source>
        <dbReference type="Pfam" id="PF00646"/>
    </source>
</evidence>
<gene>
    <name evidence="2" type="ORF">SEVIR_7G077700v2</name>
</gene>
<dbReference type="Pfam" id="PF00646">
    <property type="entry name" value="F-box"/>
    <property type="match status" value="1"/>
</dbReference>
<dbReference type="Gramene" id="TKW03960">
    <property type="protein sequence ID" value="TKW03960"/>
    <property type="gene ID" value="SEVIR_7G077700v2"/>
</dbReference>
<dbReference type="AlphaFoldDB" id="A0A4U6TMW8"/>
<dbReference type="GO" id="GO:0004842">
    <property type="term" value="F:ubiquitin-protein transferase activity"/>
    <property type="evidence" value="ECO:0007669"/>
    <property type="project" value="TreeGrafter"/>
</dbReference>
<evidence type="ECO:0000313" key="2">
    <source>
        <dbReference type="EMBL" id="TKW03960.1"/>
    </source>
</evidence>
<accession>A0A4U6TMW8</accession>
<dbReference type="SUPFAM" id="SSF81383">
    <property type="entry name" value="F-box domain"/>
    <property type="match status" value="1"/>
</dbReference>
<evidence type="ECO:0000313" key="3">
    <source>
        <dbReference type="Proteomes" id="UP000298652"/>
    </source>
</evidence>
<dbReference type="InterPro" id="IPR036047">
    <property type="entry name" value="F-box-like_dom_sf"/>
</dbReference>
<dbReference type="PANTHER" id="PTHR46301:SF74">
    <property type="entry name" value="F-BOX DOMAIN-CONTAINING PROTEIN"/>
    <property type="match status" value="1"/>
</dbReference>
<dbReference type="PANTHER" id="PTHR46301">
    <property type="entry name" value="F-BOX/KELCH-REPEAT PROTEIN"/>
    <property type="match status" value="1"/>
</dbReference>
<dbReference type="OMA" id="GDEMACR"/>
<dbReference type="EMBL" id="CM016558">
    <property type="protein sequence ID" value="TKW03960.1"/>
    <property type="molecule type" value="Genomic_DNA"/>
</dbReference>
<name>A0A4U6TMW8_SETVI</name>
<dbReference type="Gene3D" id="1.20.1280.50">
    <property type="match status" value="1"/>
</dbReference>
<dbReference type="InterPro" id="IPR001810">
    <property type="entry name" value="F-box_dom"/>
</dbReference>
<dbReference type="SUPFAM" id="SSF117281">
    <property type="entry name" value="Kelch motif"/>
    <property type="match status" value="1"/>
</dbReference>
<feature type="domain" description="F-box" evidence="1">
    <location>
        <begin position="22"/>
        <end position="60"/>
    </location>
</feature>
<proteinExistence type="predicted"/>
<sequence length="395" mass="42408">MSDGSGEWREDGDGDADTDAWWDRLGRDLTALILSKLPLRSMLRATAVCKAWRAALRASPSLKQGRPWLFLHGRSNAGVPRIGRNAFAYDPDEPSSWVSFTLPTDCVAGAGGFAFTAPSLSHLAFAPLLRDGAWRHAPPLASSRCNPVIAAVPSGPSSERRHLFLVIGGGGFPGGLVDIEDRLPTELYEYDRRGDGAAAGGEWEQAAPLPEELGTGSSSSLSLSSALVGDRFFFVCGIYSCTVSAFDLARRAWTAPRNLCPVPGLVAAFVATGHRGRRLVLAGVEEGRCALGVWDVERRTLAASKIGEMPADLAAGVLPGSVRCVGQDGLLYVLSEEEHRGYPACVCEVIDDDGDEMACRWSRLPPLPAPAGRSRFRRMVAFCSPVLLRNHLHTD</sequence>
<keyword evidence="3" id="KW-1185">Reference proteome</keyword>